<protein>
    <submittedName>
        <fullName evidence="1">Uncharacterized protein</fullName>
    </submittedName>
</protein>
<accession>A0A318E533</accession>
<evidence type="ECO:0000313" key="2">
    <source>
        <dbReference type="Proteomes" id="UP000247389"/>
    </source>
</evidence>
<proteinExistence type="predicted"/>
<comment type="caution">
    <text evidence="1">The sequence shown here is derived from an EMBL/GenBank/DDBJ whole genome shotgun (WGS) entry which is preliminary data.</text>
</comment>
<dbReference type="EMBL" id="QICM01000026">
    <property type="protein sequence ID" value="PXV63075.1"/>
    <property type="molecule type" value="Genomic_DNA"/>
</dbReference>
<sequence>MDPKTLLKEYNLLTEKGNLGFYQRAEVTTIFAFNKKHKTPRNLYTIIVFEEASSELNHNDFLTDELIEINKDYSLGINQEYKTLAEIKNKYQELIEEDRWSDDEGQLNIADLNSVPKQFIRSDGSKLIPLNSVLKNNFYNGSYILEFFDQDKNIFDSVFKSQEKFKKTVEKIRDIIPIDLTFIKDRVGNIIFQFPVTLLTYKNSSKENWNGSNLKLAWHPKVKNKKEFSLIAKNEFDGNLMGFYNSKNSLKNKNSITTGNSKNLNEFIIYNQENNLIAAHIVNSYLGENFELSIEFPSGVRTIKCEYKKVEIKVKSLSKRTSNKSLDYFTHIKKRKYENEKKRLAQNLSIIQYGKNGVDDRKKALEDIRKLVEKHGRKGVYLWDPYLNHKDLMQTLYHCPYKNVPLKAITTYNKSTKKIHGARLNIENISYSKWIHIERAIFKTDSNNLGLNLEFRVRNNSHGWNFHDRFLLFPYSDRLHKPAVWSLGTSVNGLDKNHHILQKLNNPQIILNEFNDLWDELTAAGNDTLVWCSKDN</sequence>
<evidence type="ECO:0000313" key="1">
    <source>
        <dbReference type="EMBL" id="PXV63075.1"/>
    </source>
</evidence>
<reference evidence="1 2" key="1">
    <citation type="submission" date="2018-04" db="EMBL/GenBank/DDBJ databases">
        <title>Subsurface microbial communities from deep shales in Ohio and West Virginia, USA.</title>
        <authorList>
            <person name="Wrighton K."/>
        </authorList>
    </citation>
    <scope>NUCLEOTIDE SEQUENCE [LARGE SCALE GENOMIC DNA]</scope>
    <source>
        <strain evidence="1 2">MSL28</strain>
    </source>
</reference>
<dbReference type="NCBIfam" id="NF040700">
    <property type="entry name" value="VPA1262_N_dom"/>
    <property type="match status" value="1"/>
</dbReference>
<dbReference type="Proteomes" id="UP000247389">
    <property type="component" value="Unassembled WGS sequence"/>
</dbReference>
<dbReference type="RefSeq" id="WP_110301087.1">
    <property type="nucleotide sequence ID" value="NZ_QICM01000026.1"/>
</dbReference>
<name>A0A318E533_9FIRM</name>
<gene>
    <name evidence="1" type="ORF">C8C78_12612</name>
</gene>
<dbReference type="AlphaFoldDB" id="A0A318E533"/>
<organism evidence="1 2">
    <name type="scientific">Halanaerobium congolense</name>
    <dbReference type="NCBI Taxonomy" id="54121"/>
    <lineage>
        <taxon>Bacteria</taxon>
        <taxon>Bacillati</taxon>
        <taxon>Bacillota</taxon>
        <taxon>Clostridia</taxon>
        <taxon>Halanaerobiales</taxon>
        <taxon>Halanaerobiaceae</taxon>
        <taxon>Halanaerobium</taxon>
    </lineage>
</organism>